<keyword evidence="2" id="KW-1185">Reference proteome</keyword>
<dbReference type="EMBL" id="BQNB010019116">
    <property type="protein sequence ID" value="GJT81869.1"/>
    <property type="molecule type" value="Genomic_DNA"/>
</dbReference>
<accession>A0ABQ5H328</accession>
<protein>
    <submittedName>
        <fullName evidence="1">Uncharacterized protein</fullName>
    </submittedName>
</protein>
<comment type="caution">
    <text evidence="1">The sequence shown here is derived from an EMBL/GenBank/DDBJ whole genome shotgun (WGS) entry which is preliminary data.</text>
</comment>
<evidence type="ECO:0000313" key="2">
    <source>
        <dbReference type="Proteomes" id="UP001151760"/>
    </source>
</evidence>
<organism evidence="1 2">
    <name type="scientific">Tanacetum coccineum</name>
    <dbReference type="NCBI Taxonomy" id="301880"/>
    <lineage>
        <taxon>Eukaryota</taxon>
        <taxon>Viridiplantae</taxon>
        <taxon>Streptophyta</taxon>
        <taxon>Embryophyta</taxon>
        <taxon>Tracheophyta</taxon>
        <taxon>Spermatophyta</taxon>
        <taxon>Magnoliopsida</taxon>
        <taxon>eudicotyledons</taxon>
        <taxon>Gunneridae</taxon>
        <taxon>Pentapetalae</taxon>
        <taxon>asterids</taxon>
        <taxon>campanulids</taxon>
        <taxon>Asterales</taxon>
        <taxon>Asteraceae</taxon>
        <taxon>Asteroideae</taxon>
        <taxon>Anthemideae</taxon>
        <taxon>Anthemidinae</taxon>
        <taxon>Tanacetum</taxon>
    </lineage>
</organism>
<proteinExistence type="predicted"/>
<gene>
    <name evidence="1" type="ORF">Tco_1056211</name>
</gene>
<reference evidence="1" key="2">
    <citation type="submission" date="2022-01" db="EMBL/GenBank/DDBJ databases">
        <authorList>
            <person name="Yamashiro T."/>
            <person name="Shiraishi A."/>
            <person name="Satake H."/>
            <person name="Nakayama K."/>
        </authorList>
    </citation>
    <scope>NUCLEOTIDE SEQUENCE</scope>
</reference>
<evidence type="ECO:0000313" key="1">
    <source>
        <dbReference type="EMBL" id="GJT81869.1"/>
    </source>
</evidence>
<sequence>MQYGPIPPLSISLQKMMQGEIAPMGFSSSKNFELQRLLILKEPENLTASRSSVQIGKPDCPDCEDSQFVIHQGSFTSSASFGNPISKS</sequence>
<name>A0ABQ5H328_9ASTR</name>
<reference evidence="1" key="1">
    <citation type="journal article" date="2022" name="Int. J. Mol. Sci.">
        <title>Draft Genome of Tanacetum Coccineum: Genomic Comparison of Closely Related Tanacetum-Family Plants.</title>
        <authorList>
            <person name="Yamashiro T."/>
            <person name="Shiraishi A."/>
            <person name="Nakayama K."/>
            <person name="Satake H."/>
        </authorList>
    </citation>
    <scope>NUCLEOTIDE SEQUENCE</scope>
</reference>
<dbReference type="Proteomes" id="UP001151760">
    <property type="component" value="Unassembled WGS sequence"/>
</dbReference>